<feature type="compositionally biased region" description="Basic and acidic residues" evidence="5">
    <location>
        <begin position="312"/>
        <end position="330"/>
    </location>
</feature>
<dbReference type="Proteomes" id="UP000229976">
    <property type="component" value="Unassembled WGS sequence"/>
</dbReference>
<dbReference type="Gene3D" id="3.30.160.20">
    <property type="match status" value="1"/>
</dbReference>
<name>A0A2G9YU10_9BACT</name>
<dbReference type="Gene3D" id="6.10.140.1950">
    <property type="match status" value="1"/>
</dbReference>
<dbReference type="SMART" id="SM00937">
    <property type="entry name" value="PCRF"/>
    <property type="match status" value="1"/>
</dbReference>
<protein>
    <submittedName>
        <fullName evidence="7">Peptide chain release factor 1</fullName>
    </submittedName>
</protein>
<evidence type="ECO:0000256" key="2">
    <source>
        <dbReference type="ARBA" id="ARBA00022481"/>
    </source>
</evidence>
<evidence type="ECO:0000256" key="5">
    <source>
        <dbReference type="SAM" id="MobiDB-lite"/>
    </source>
</evidence>
<dbReference type="Pfam" id="PF00472">
    <property type="entry name" value="RF-1"/>
    <property type="match status" value="1"/>
</dbReference>
<keyword evidence="3" id="KW-0648">Protein biosynthesis</keyword>
<feature type="coiled-coil region" evidence="4">
    <location>
        <begin position="48"/>
        <end position="112"/>
    </location>
</feature>
<evidence type="ECO:0000313" key="8">
    <source>
        <dbReference type="Proteomes" id="UP000229976"/>
    </source>
</evidence>
<evidence type="ECO:0000313" key="7">
    <source>
        <dbReference type="EMBL" id="PIP22710.1"/>
    </source>
</evidence>
<proteinExistence type="inferred from homology"/>
<organism evidence="7 8">
    <name type="scientific">Candidatus Nealsonbacteria bacterium CG23_combo_of_CG06-09_8_20_14_all_39_17</name>
    <dbReference type="NCBI Taxonomy" id="1974722"/>
    <lineage>
        <taxon>Bacteria</taxon>
        <taxon>Candidatus Nealsoniibacteriota</taxon>
    </lineage>
</organism>
<dbReference type="AlphaFoldDB" id="A0A2G9YU10"/>
<dbReference type="Gene3D" id="3.30.70.1660">
    <property type="match status" value="1"/>
</dbReference>
<sequence>MDNLSDIQREYKEILNQLSNPELISDWPASNASRSDAGWKKFEELSKRKSYLEKIIEKEKEIKEIDDRIEENRAILNGKEGPELSSLAEIEITQFRERKEVLEKELKKLIKGQKESSEPQDIIVEIRAGVGGDEAALFVGDLFKMYSRFAEQQGWRQKILNSSPTETGGFKEIVFQLESTRNASHSDADGNGDIFSKMKNESGVHRVQRIPETEKSGRIHTSTVSVAILPKPKNTQLEIKPDELKIEYCRSSGPGGQNVNKRETAVRIVHIPTGLVVESQTERNQLQNKENALSVLSARLLEIREEEEAQKLGGDRKGQIGRAKRAEKNRTYNFPQDRVTDHRIKKSFHGIEEIMEGRLDPIIEAMESAEEQEE</sequence>
<keyword evidence="4" id="KW-0175">Coiled coil</keyword>
<dbReference type="InterPro" id="IPR050057">
    <property type="entry name" value="Prokaryotic/Mito_RF"/>
</dbReference>
<feature type="domain" description="Prokaryotic-type class I peptide chain release factors" evidence="6">
    <location>
        <begin position="250"/>
        <end position="266"/>
    </location>
</feature>
<comment type="caution">
    <text evidence="7">The sequence shown here is derived from an EMBL/GenBank/DDBJ whole genome shotgun (WGS) entry which is preliminary data.</text>
</comment>
<evidence type="ECO:0000256" key="1">
    <source>
        <dbReference type="ARBA" id="ARBA00010835"/>
    </source>
</evidence>
<dbReference type="InterPro" id="IPR005139">
    <property type="entry name" value="PCRF"/>
</dbReference>
<feature type="region of interest" description="Disordered" evidence="5">
    <location>
        <begin position="312"/>
        <end position="337"/>
    </location>
</feature>
<dbReference type="GO" id="GO:0003747">
    <property type="term" value="F:translation release factor activity"/>
    <property type="evidence" value="ECO:0007669"/>
    <property type="project" value="InterPro"/>
</dbReference>
<dbReference type="EMBL" id="PCRO01000033">
    <property type="protein sequence ID" value="PIP22710.1"/>
    <property type="molecule type" value="Genomic_DNA"/>
</dbReference>
<dbReference type="PROSITE" id="PS00745">
    <property type="entry name" value="RF_PROK_I"/>
    <property type="match status" value="1"/>
</dbReference>
<evidence type="ECO:0000256" key="3">
    <source>
        <dbReference type="ARBA" id="ARBA00022917"/>
    </source>
</evidence>
<dbReference type="Pfam" id="PF03462">
    <property type="entry name" value="PCRF"/>
    <property type="match status" value="1"/>
</dbReference>
<dbReference type="GO" id="GO:0005737">
    <property type="term" value="C:cytoplasm"/>
    <property type="evidence" value="ECO:0007669"/>
    <property type="project" value="UniProtKB-ARBA"/>
</dbReference>
<evidence type="ECO:0000259" key="6">
    <source>
        <dbReference type="PROSITE" id="PS00745"/>
    </source>
</evidence>
<dbReference type="FunFam" id="3.30.160.20:FF:000004">
    <property type="entry name" value="Peptide chain release factor 1"/>
    <property type="match status" value="1"/>
</dbReference>
<dbReference type="SUPFAM" id="SSF75620">
    <property type="entry name" value="Release factor"/>
    <property type="match status" value="1"/>
</dbReference>
<comment type="similarity">
    <text evidence="1">Belongs to the prokaryotic/mitochondrial release factor family.</text>
</comment>
<gene>
    <name evidence="7" type="ORF">COX37_02560</name>
</gene>
<dbReference type="InterPro" id="IPR045853">
    <property type="entry name" value="Pep_chain_release_fac_I_sf"/>
</dbReference>
<accession>A0A2G9YU10</accession>
<reference evidence="7 8" key="1">
    <citation type="submission" date="2017-09" db="EMBL/GenBank/DDBJ databases">
        <title>Depth-based differentiation of microbial function through sediment-hosted aquifers and enrichment of novel symbionts in the deep terrestrial subsurface.</title>
        <authorList>
            <person name="Probst A.J."/>
            <person name="Ladd B."/>
            <person name="Jarett J.K."/>
            <person name="Geller-Mcgrath D.E."/>
            <person name="Sieber C.M."/>
            <person name="Emerson J.B."/>
            <person name="Anantharaman K."/>
            <person name="Thomas B.C."/>
            <person name="Malmstrom R."/>
            <person name="Stieglmeier M."/>
            <person name="Klingl A."/>
            <person name="Woyke T."/>
            <person name="Ryan C.M."/>
            <person name="Banfield J.F."/>
        </authorList>
    </citation>
    <scope>NUCLEOTIDE SEQUENCE [LARGE SCALE GENOMIC DNA]</scope>
    <source>
        <strain evidence="7">CG23_combo_of_CG06-09_8_20_14_all_39_17</strain>
    </source>
</reference>
<evidence type="ECO:0000256" key="4">
    <source>
        <dbReference type="SAM" id="Coils"/>
    </source>
</evidence>
<keyword evidence="2" id="KW-0488">Methylation</keyword>
<dbReference type="PANTHER" id="PTHR43804">
    <property type="entry name" value="LD18447P"/>
    <property type="match status" value="1"/>
</dbReference>
<dbReference type="PANTHER" id="PTHR43804:SF7">
    <property type="entry name" value="LD18447P"/>
    <property type="match status" value="1"/>
</dbReference>
<dbReference type="InterPro" id="IPR000352">
    <property type="entry name" value="Pep_chain_release_fac_I"/>
</dbReference>